<evidence type="ECO:0000313" key="1">
    <source>
        <dbReference type="EMBL" id="EJX02293.1"/>
    </source>
</evidence>
<proteinExistence type="predicted"/>
<name>J9GJR9_9ZZZZ</name>
<dbReference type="AlphaFoldDB" id="J9GJR9"/>
<dbReference type="EMBL" id="AMCI01002602">
    <property type="protein sequence ID" value="EJX02293.1"/>
    <property type="molecule type" value="Genomic_DNA"/>
</dbReference>
<accession>J9GJR9</accession>
<protein>
    <submittedName>
        <fullName evidence="1">ATP synthase subunit B</fullName>
    </submittedName>
</protein>
<organism evidence="1">
    <name type="scientific">gut metagenome</name>
    <dbReference type="NCBI Taxonomy" id="749906"/>
    <lineage>
        <taxon>unclassified sequences</taxon>
        <taxon>metagenomes</taxon>
        <taxon>organismal metagenomes</taxon>
    </lineage>
</organism>
<sequence>MVLTCLALADTFIFQTTQRRQNVHRRNNALTEQFTAQDDLTLGDVAGKVGDGVSLIVLRHGQNGDHGDRTLLALTTACTLIHSSKVGVQVAGVTTTAWNFLLSCGDFTKSLSVVCNISEDNQNLHVLLECQILGSGQSHTRSSYTLNSRVICKVGENNGTVDSAGTAEVVDEVLRFFVSDTDSSKDNSEGLVITQNLSLSGYLSCESCVGQTGAGEYR</sequence>
<reference evidence="1" key="1">
    <citation type="journal article" date="2012" name="PLoS ONE">
        <title>Gene sets for utilization of primary and secondary nutrition supplies in the distal gut of endangered iberian lynx.</title>
        <authorList>
            <person name="Alcaide M."/>
            <person name="Messina E."/>
            <person name="Richter M."/>
            <person name="Bargiela R."/>
            <person name="Peplies J."/>
            <person name="Huws S.A."/>
            <person name="Newbold C.J."/>
            <person name="Golyshin P.N."/>
            <person name="Simon M.A."/>
            <person name="Lopez G."/>
            <person name="Yakimov M.M."/>
            <person name="Ferrer M."/>
        </authorList>
    </citation>
    <scope>NUCLEOTIDE SEQUENCE</scope>
</reference>
<gene>
    <name evidence="1" type="ORF">EVA_09601</name>
</gene>
<comment type="caution">
    <text evidence="1">The sequence shown here is derived from an EMBL/GenBank/DDBJ whole genome shotgun (WGS) entry which is preliminary data.</text>
</comment>